<accession>A0A3B1C8W4</accession>
<proteinExistence type="inferred from homology"/>
<evidence type="ECO:0000259" key="8">
    <source>
        <dbReference type="PROSITE" id="PS51379"/>
    </source>
</evidence>
<dbReference type="GO" id="GO:0046872">
    <property type="term" value="F:metal ion binding"/>
    <property type="evidence" value="ECO:0007669"/>
    <property type="project" value="UniProtKB-KW"/>
</dbReference>
<dbReference type="AlphaFoldDB" id="A0A3B1C8W4"/>
<feature type="domain" description="4Fe-4S ferredoxin-type" evidence="8">
    <location>
        <begin position="74"/>
        <end position="108"/>
    </location>
</feature>
<evidence type="ECO:0000256" key="1">
    <source>
        <dbReference type="ARBA" id="ARBA00001966"/>
    </source>
</evidence>
<dbReference type="Gene3D" id="3.30.70.3270">
    <property type="match status" value="1"/>
</dbReference>
<evidence type="ECO:0000256" key="4">
    <source>
        <dbReference type="ARBA" id="ARBA00022723"/>
    </source>
</evidence>
<dbReference type="Pfam" id="PF12838">
    <property type="entry name" value="Fer4_7"/>
    <property type="match status" value="1"/>
</dbReference>
<feature type="domain" description="4Fe-4S ferredoxin-type" evidence="8">
    <location>
        <begin position="118"/>
        <end position="147"/>
    </location>
</feature>
<reference evidence="9" key="1">
    <citation type="submission" date="2018-06" db="EMBL/GenBank/DDBJ databases">
        <authorList>
            <person name="Zhirakovskaya E."/>
        </authorList>
    </citation>
    <scope>NUCLEOTIDE SEQUENCE</scope>
</reference>
<organism evidence="9">
    <name type="scientific">hydrothermal vent metagenome</name>
    <dbReference type="NCBI Taxonomy" id="652676"/>
    <lineage>
        <taxon>unclassified sequences</taxon>
        <taxon>metagenomes</taxon>
        <taxon>ecological metagenomes</taxon>
    </lineage>
</organism>
<name>A0A3B1C8W4_9ZZZZ</name>
<dbReference type="EC" id="1.6.5.3" evidence="9"/>
<sequence>MATTVKKVNRGVDLTLWEKMYIPEILRGMSITLKHFFVNLLGNALEVFGGRSKRTIQTLYYPEELPDVPIAYRGRPVLVADKNGVEKCVACGLCEVACPANCISIIGAERGDGERYPVSYILDGSRCIFCGLCEEACPKEAIVMSGEWQDICEYDREKMIYKKEDLLRSEESLRKRLTVLREKYFNKGRY</sequence>
<dbReference type="InterPro" id="IPR017896">
    <property type="entry name" value="4Fe4S_Fe-S-bd"/>
</dbReference>
<keyword evidence="6" id="KW-0408">Iron</keyword>
<dbReference type="HAMAP" id="MF_01351">
    <property type="entry name" value="NDH1_NuoI"/>
    <property type="match status" value="1"/>
</dbReference>
<evidence type="ECO:0000256" key="6">
    <source>
        <dbReference type="ARBA" id="ARBA00023004"/>
    </source>
</evidence>
<keyword evidence="3" id="KW-0004">4Fe-4S</keyword>
<gene>
    <name evidence="9" type="ORF">MNBD_NITROSPINAE01-225</name>
</gene>
<dbReference type="PROSITE" id="PS51379">
    <property type="entry name" value="4FE4S_FER_2"/>
    <property type="match status" value="2"/>
</dbReference>
<comment type="similarity">
    <text evidence="2">Belongs to the complex I 23 kDa subunit family.</text>
</comment>
<evidence type="ECO:0000256" key="2">
    <source>
        <dbReference type="ARBA" id="ARBA00010277"/>
    </source>
</evidence>
<protein>
    <submittedName>
        <fullName evidence="9">NADH-ubiquinone oxidoreductase chain I</fullName>
        <ecNumber evidence="9">1.6.5.3</ecNumber>
    </submittedName>
</protein>
<dbReference type="PANTHER" id="PTHR10849:SF20">
    <property type="entry name" value="NADH DEHYDROGENASE [UBIQUINONE] IRON-SULFUR PROTEIN 8, MITOCHONDRIAL"/>
    <property type="match status" value="1"/>
</dbReference>
<dbReference type="GO" id="GO:0003954">
    <property type="term" value="F:NADH dehydrogenase activity"/>
    <property type="evidence" value="ECO:0007669"/>
    <property type="project" value="TreeGrafter"/>
</dbReference>
<comment type="cofactor">
    <cofactor evidence="1">
        <name>[4Fe-4S] cluster</name>
        <dbReference type="ChEBI" id="CHEBI:49883"/>
    </cofactor>
</comment>
<dbReference type="InterPro" id="IPR010226">
    <property type="entry name" value="NADH_quinone_OxRdtase_chainI"/>
</dbReference>
<keyword evidence="9" id="KW-0560">Oxidoreductase</keyword>
<dbReference type="EMBL" id="UOGC01000086">
    <property type="protein sequence ID" value="VAX19310.1"/>
    <property type="molecule type" value="Genomic_DNA"/>
</dbReference>
<keyword evidence="4" id="KW-0479">Metal-binding</keyword>
<evidence type="ECO:0000256" key="5">
    <source>
        <dbReference type="ARBA" id="ARBA00022967"/>
    </source>
</evidence>
<evidence type="ECO:0000313" key="9">
    <source>
        <dbReference type="EMBL" id="VAX19310.1"/>
    </source>
</evidence>
<dbReference type="GO" id="GO:0009060">
    <property type="term" value="P:aerobic respiration"/>
    <property type="evidence" value="ECO:0007669"/>
    <property type="project" value="TreeGrafter"/>
</dbReference>
<dbReference type="GO" id="GO:0016020">
    <property type="term" value="C:membrane"/>
    <property type="evidence" value="ECO:0007669"/>
    <property type="project" value="InterPro"/>
</dbReference>
<dbReference type="InterPro" id="IPR017900">
    <property type="entry name" value="4Fe4S_Fe_S_CS"/>
</dbReference>
<evidence type="ECO:0000256" key="3">
    <source>
        <dbReference type="ARBA" id="ARBA00022485"/>
    </source>
</evidence>
<keyword evidence="7" id="KW-0411">Iron-sulfur</keyword>
<evidence type="ECO:0000256" key="7">
    <source>
        <dbReference type="ARBA" id="ARBA00023014"/>
    </source>
</evidence>
<dbReference type="PROSITE" id="PS00198">
    <property type="entry name" value="4FE4S_FER_1"/>
    <property type="match status" value="1"/>
</dbReference>
<dbReference type="GO" id="GO:0051539">
    <property type="term" value="F:4 iron, 4 sulfur cluster binding"/>
    <property type="evidence" value="ECO:0007669"/>
    <property type="project" value="UniProtKB-KW"/>
</dbReference>
<dbReference type="PANTHER" id="PTHR10849">
    <property type="entry name" value="NADH DEHYDROGENASE UBIQUINONE IRON-SULFUR PROTEIN 8, MITOCHONDRIAL"/>
    <property type="match status" value="1"/>
</dbReference>
<keyword evidence="9" id="KW-0830">Ubiquinone</keyword>
<keyword evidence="5" id="KW-1278">Translocase</keyword>
<dbReference type="SUPFAM" id="SSF54862">
    <property type="entry name" value="4Fe-4S ferredoxins"/>
    <property type="match status" value="1"/>
</dbReference>